<evidence type="ECO:0000256" key="6">
    <source>
        <dbReference type="PIRSR" id="PIRSR005091-1"/>
    </source>
</evidence>
<evidence type="ECO:0000256" key="8">
    <source>
        <dbReference type="PIRSR" id="PIRSR005091-3"/>
    </source>
</evidence>
<dbReference type="AlphaFoldDB" id="A0A4R0NG33"/>
<dbReference type="RefSeq" id="WP_131597557.1">
    <property type="nucleotide sequence ID" value="NZ_SJSL01000007.1"/>
</dbReference>
<dbReference type="GO" id="GO:0046872">
    <property type="term" value="F:metal ion binding"/>
    <property type="evidence" value="ECO:0007669"/>
    <property type="project" value="UniProtKB-KW"/>
</dbReference>
<evidence type="ECO:0000313" key="11">
    <source>
        <dbReference type="EMBL" id="TCC98182.1"/>
    </source>
</evidence>
<keyword evidence="5 9" id="KW-0472">Membrane</keyword>
<evidence type="ECO:0000256" key="7">
    <source>
        <dbReference type="PIRSR" id="PIRSR005091-2"/>
    </source>
</evidence>
<evidence type="ECO:0000313" key="12">
    <source>
        <dbReference type="Proteomes" id="UP000293347"/>
    </source>
</evidence>
<feature type="transmembrane region" description="Helical" evidence="9">
    <location>
        <begin position="49"/>
        <end position="73"/>
    </location>
</feature>
<evidence type="ECO:0000256" key="4">
    <source>
        <dbReference type="ARBA" id="ARBA00022989"/>
    </source>
</evidence>
<dbReference type="InterPro" id="IPR012160">
    <property type="entry name" value="LtaS-like"/>
</dbReference>
<proteinExistence type="predicted"/>
<evidence type="ECO:0000259" key="10">
    <source>
        <dbReference type="Pfam" id="PF00884"/>
    </source>
</evidence>
<feature type="binding site" evidence="8">
    <location>
        <position position="316"/>
    </location>
    <ligand>
        <name>Mn(2+)</name>
        <dbReference type="ChEBI" id="CHEBI:29035"/>
    </ligand>
</feature>
<organism evidence="11 12">
    <name type="scientific">Pedobacter psychroterrae</name>
    <dbReference type="NCBI Taxonomy" id="2530453"/>
    <lineage>
        <taxon>Bacteria</taxon>
        <taxon>Pseudomonadati</taxon>
        <taxon>Bacteroidota</taxon>
        <taxon>Sphingobacteriia</taxon>
        <taxon>Sphingobacteriales</taxon>
        <taxon>Sphingobacteriaceae</taxon>
        <taxon>Pedobacter</taxon>
    </lineage>
</organism>
<dbReference type="PANTHER" id="PTHR47371:SF3">
    <property type="entry name" value="PHOSPHOGLYCEROL TRANSFERASE I"/>
    <property type="match status" value="1"/>
</dbReference>
<protein>
    <submittedName>
        <fullName evidence="11">LTA synthase family protein</fullName>
    </submittedName>
</protein>
<keyword evidence="7" id="KW-0479">Metal-binding</keyword>
<evidence type="ECO:0000256" key="2">
    <source>
        <dbReference type="ARBA" id="ARBA00022475"/>
    </source>
</evidence>
<dbReference type="Gene3D" id="3.30.1120.80">
    <property type="match status" value="1"/>
</dbReference>
<gene>
    <name evidence="11" type="ORF">EZ437_18480</name>
</gene>
<dbReference type="InterPro" id="IPR000917">
    <property type="entry name" value="Sulfatase_N"/>
</dbReference>
<evidence type="ECO:0000256" key="5">
    <source>
        <dbReference type="ARBA" id="ARBA00023136"/>
    </source>
</evidence>
<keyword evidence="2" id="KW-1003">Cell membrane</keyword>
<dbReference type="SUPFAM" id="SSF53649">
    <property type="entry name" value="Alkaline phosphatase-like"/>
    <property type="match status" value="1"/>
</dbReference>
<feature type="transmembrane region" description="Helical" evidence="9">
    <location>
        <begin position="7"/>
        <end position="29"/>
    </location>
</feature>
<evidence type="ECO:0000256" key="3">
    <source>
        <dbReference type="ARBA" id="ARBA00022692"/>
    </source>
</evidence>
<feature type="binding site" evidence="8">
    <location>
        <position position="276"/>
    </location>
    <ligand>
        <name>Mn(2+)</name>
        <dbReference type="ChEBI" id="CHEBI:29035"/>
    </ligand>
</feature>
<keyword evidence="12" id="KW-1185">Reference proteome</keyword>
<accession>A0A4R0NG33</accession>
<feature type="transmembrane region" description="Helical" evidence="9">
    <location>
        <begin position="133"/>
        <end position="154"/>
    </location>
</feature>
<feature type="binding site" evidence="8">
    <location>
        <position position="485"/>
    </location>
    <ligand>
        <name>Mn(2+)</name>
        <dbReference type="ChEBI" id="CHEBI:29035"/>
    </ligand>
</feature>
<name>A0A4R0NG33_9SPHI</name>
<keyword evidence="3 9" id="KW-0812">Transmembrane</keyword>
<dbReference type="CDD" id="cd16015">
    <property type="entry name" value="LTA_synthase"/>
    <property type="match status" value="1"/>
</dbReference>
<feature type="transmembrane region" description="Helical" evidence="9">
    <location>
        <begin position="175"/>
        <end position="192"/>
    </location>
</feature>
<keyword evidence="4 9" id="KW-1133">Transmembrane helix</keyword>
<feature type="active site" evidence="6">
    <location>
        <position position="316"/>
    </location>
</feature>
<evidence type="ECO:0000256" key="1">
    <source>
        <dbReference type="ARBA" id="ARBA00004651"/>
    </source>
</evidence>
<dbReference type="PIRSF" id="PIRSF005091">
    <property type="entry name" value="Mmb_sulf_HI1246"/>
    <property type="match status" value="1"/>
</dbReference>
<feature type="domain" description="Sulfatase N-terminal" evidence="10">
    <location>
        <begin position="268"/>
        <end position="541"/>
    </location>
</feature>
<dbReference type="GO" id="GO:0005886">
    <property type="term" value="C:plasma membrane"/>
    <property type="evidence" value="ECO:0007669"/>
    <property type="project" value="UniProtKB-SubCell"/>
</dbReference>
<dbReference type="Proteomes" id="UP000293347">
    <property type="component" value="Unassembled WGS sequence"/>
</dbReference>
<dbReference type="Gene3D" id="3.40.720.10">
    <property type="entry name" value="Alkaline Phosphatase, subunit A"/>
    <property type="match status" value="1"/>
</dbReference>
<dbReference type="InterPro" id="IPR050448">
    <property type="entry name" value="OpgB/LTA_synthase_biosynth"/>
</dbReference>
<sequence length="620" mass="70649">MSKSLLFFVRFFAFWILFFFLDRLTFLIINYKKIAVIPLTEIMATFFHAIPLDISMIGYLMVIPLFRYIFYLFSGKREVNIKWLFWYNSVLIALFCIISVINFNIYREWGSKINARAVGFAIHTPNEALASAASSPIFLTLFVLAMLIAGGLLLQRHFILRKLNFSDSSVWQKGILVILLFGLSFVMIRGGVSGSPINQSMAYFSKNQLLNNASVNTEWNLMRSIISSRMTKANPYLFLSKEEADSFVSKLFQVEKDTTISILKTPRPNVVLVIIESFTADLTMTLGGTPDITPNFDSLINKGVLFSNIYAAGNRTDKGLIGTLAGFPTLAVGSIVKWPEKMQKIPAISQSFFNNGYQTSFYYGGESEFDNYKAFILSHNYQRLVDRNSFAEDKGTSWGQYDEATFARQITDLNKETQPFFSTLLTLTNHEPYGLPDKYKFGKADNIAKFKSTAYYTDSCINAYLNIAKKTDWYKNTLFVFIADHGHLLPKNSHDIFEPQRYHIPLLLYGEVIKDEYRGVKMPQTGSQNDVAATVLAQLNISAKEFVWSKNLLNPYTKPFAFFSWDNGMGFINTKQCVTFDNVGKTVLYNSNAKDTAQTDEILINAKSYLQNVYQQFIEF</sequence>
<comment type="caution">
    <text evidence="11">The sequence shown here is derived from an EMBL/GenBank/DDBJ whole genome shotgun (WGS) entry which is preliminary data.</text>
</comment>
<comment type="subcellular location">
    <subcellularLocation>
        <location evidence="1">Cell membrane</location>
        <topology evidence="1">Multi-pass membrane protein</topology>
    </subcellularLocation>
</comment>
<evidence type="ECO:0000256" key="9">
    <source>
        <dbReference type="SAM" id="Phobius"/>
    </source>
</evidence>
<dbReference type="PANTHER" id="PTHR47371">
    <property type="entry name" value="LIPOTEICHOIC ACID SYNTHASE"/>
    <property type="match status" value="1"/>
</dbReference>
<feature type="transmembrane region" description="Helical" evidence="9">
    <location>
        <begin position="85"/>
        <end position="106"/>
    </location>
</feature>
<dbReference type="Pfam" id="PF00884">
    <property type="entry name" value="Sulfatase"/>
    <property type="match status" value="1"/>
</dbReference>
<reference evidence="11 12" key="1">
    <citation type="submission" date="2019-02" db="EMBL/GenBank/DDBJ databases">
        <title>Pedobacter sp. RP-1-14 sp. nov., isolated from Arctic soil.</title>
        <authorList>
            <person name="Dahal R.H."/>
        </authorList>
    </citation>
    <scope>NUCLEOTIDE SEQUENCE [LARGE SCALE GENOMIC DNA]</scope>
    <source>
        <strain evidence="11 12">RP-1-14</strain>
    </source>
</reference>
<dbReference type="InterPro" id="IPR017850">
    <property type="entry name" value="Alkaline_phosphatase_core_sf"/>
</dbReference>
<keyword evidence="7" id="KW-0464">Manganese</keyword>
<feature type="binding site" evidence="7">
    <location>
        <position position="430"/>
    </location>
    <ligand>
        <name>substrate</name>
    </ligand>
</feature>
<feature type="binding site" evidence="8">
    <location>
        <position position="484"/>
    </location>
    <ligand>
        <name>Mn(2+)</name>
        <dbReference type="ChEBI" id="CHEBI:29035"/>
    </ligand>
</feature>
<dbReference type="OrthoDB" id="9777768at2"/>
<dbReference type="EMBL" id="SJSL01000007">
    <property type="protein sequence ID" value="TCC98182.1"/>
    <property type="molecule type" value="Genomic_DNA"/>
</dbReference>